<comment type="caution">
    <text evidence="13">The sequence shown here is derived from an EMBL/GenBank/DDBJ whole genome shotgun (WGS) entry which is preliminary data.</text>
</comment>
<evidence type="ECO:0000256" key="7">
    <source>
        <dbReference type="ARBA" id="ARBA00022723"/>
    </source>
</evidence>
<keyword evidence="5" id="KW-0349">Heme</keyword>
<evidence type="ECO:0000313" key="13">
    <source>
        <dbReference type="EMBL" id="GAA3702865.1"/>
    </source>
</evidence>
<evidence type="ECO:0000256" key="3">
    <source>
        <dbReference type="ARBA" id="ARBA00022448"/>
    </source>
</evidence>
<evidence type="ECO:0000256" key="9">
    <source>
        <dbReference type="ARBA" id="ARBA00022989"/>
    </source>
</evidence>
<proteinExistence type="inferred from homology"/>
<feature type="transmembrane region" description="Helical" evidence="12">
    <location>
        <begin position="220"/>
        <end position="244"/>
    </location>
</feature>
<comment type="subcellular location">
    <subcellularLocation>
        <location evidence="1">Cell membrane</location>
        <topology evidence="1">Multi-pass membrane protein</topology>
    </subcellularLocation>
</comment>
<feature type="transmembrane region" description="Helical" evidence="12">
    <location>
        <begin position="362"/>
        <end position="384"/>
    </location>
</feature>
<name>A0ABP7D9X5_9ACTN</name>
<keyword evidence="14" id="KW-1185">Reference proteome</keyword>
<keyword evidence="8" id="KW-0249">Electron transport</keyword>
<keyword evidence="4" id="KW-1003">Cell membrane</keyword>
<evidence type="ECO:0000256" key="5">
    <source>
        <dbReference type="ARBA" id="ARBA00022617"/>
    </source>
</evidence>
<dbReference type="PANTHER" id="PTHR30365">
    <property type="entry name" value="CYTOCHROME D UBIQUINOL OXIDASE"/>
    <property type="match status" value="1"/>
</dbReference>
<dbReference type="Pfam" id="PF01654">
    <property type="entry name" value="Cyt_bd_oxida_I"/>
    <property type="match status" value="2"/>
</dbReference>
<keyword evidence="6 12" id="KW-0812">Transmembrane</keyword>
<accession>A0ABP7D9X5</accession>
<feature type="transmembrane region" description="Helical" evidence="12">
    <location>
        <begin position="53"/>
        <end position="72"/>
    </location>
</feature>
<gene>
    <name evidence="13" type="ORF">GCM10022224_080840</name>
</gene>
<evidence type="ECO:0000256" key="4">
    <source>
        <dbReference type="ARBA" id="ARBA00022475"/>
    </source>
</evidence>
<keyword evidence="7" id="KW-0479">Metal-binding</keyword>
<dbReference type="InterPro" id="IPR002585">
    <property type="entry name" value="Cyt-d_ubiquinol_oxidase_su_1"/>
</dbReference>
<dbReference type="RefSeq" id="WP_344890882.1">
    <property type="nucleotide sequence ID" value="NZ_BAAAZP010000170.1"/>
</dbReference>
<evidence type="ECO:0000256" key="10">
    <source>
        <dbReference type="ARBA" id="ARBA00023004"/>
    </source>
</evidence>
<evidence type="ECO:0000256" key="2">
    <source>
        <dbReference type="ARBA" id="ARBA00009819"/>
    </source>
</evidence>
<evidence type="ECO:0000256" key="1">
    <source>
        <dbReference type="ARBA" id="ARBA00004651"/>
    </source>
</evidence>
<evidence type="ECO:0000256" key="8">
    <source>
        <dbReference type="ARBA" id="ARBA00022982"/>
    </source>
</evidence>
<evidence type="ECO:0000256" key="12">
    <source>
        <dbReference type="SAM" id="Phobius"/>
    </source>
</evidence>
<dbReference type="EMBL" id="BAAAZP010000170">
    <property type="protein sequence ID" value="GAA3702865.1"/>
    <property type="molecule type" value="Genomic_DNA"/>
</dbReference>
<feature type="transmembrane region" description="Helical" evidence="12">
    <location>
        <begin position="127"/>
        <end position="150"/>
    </location>
</feature>
<keyword evidence="11 12" id="KW-0472">Membrane</keyword>
<keyword evidence="9 12" id="KW-1133">Transmembrane helix</keyword>
<evidence type="ECO:0000313" key="14">
    <source>
        <dbReference type="Proteomes" id="UP001500902"/>
    </source>
</evidence>
<reference evidence="14" key="1">
    <citation type="journal article" date="2019" name="Int. J. Syst. Evol. Microbiol.">
        <title>The Global Catalogue of Microorganisms (GCM) 10K type strain sequencing project: providing services to taxonomists for standard genome sequencing and annotation.</title>
        <authorList>
            <consortium name="The Broad Institute Genomics Platform"/>
            <consortium name="The Broad Institute Genome Sequencing Center for Infectious Disease"/>
            <person name="Wu L."/>
            <person name="Ma J."/>
        </authorList>
    </citation>
    <scope>NUCLEOTIDE SEQUENCE [LARGE SCALE GENOMIC DNA]</scope>
    <source>
        <strain evidence="14">JCM 16904</strain>
    </source>
</reference>
<feature type="transmembrane region" description="Helical" evidence="12">
    <location>
        <begin position="20"/>
        <end position="41"/>
    </location>
</feature>
<feature type="transmembrane region" description="Helical" evidence="12">
    <location>
        <begin position="176"/>
        <end position="199"/>
    </location>
</feature>
<dbReference type="Proteomes" id="UP001500902">
    <property type="component" value="Unassembled WGS sequence"/>
</dbReference>
<organism evidence="13 14">
    <name type="scientific">Nonomuraea antimicrobica</name>
    <dbReference type="NCBI Taxonomy" id="561173"/>
    <lineage>
        <taxon>Bacteria</taxon>
        <taxon>Bacillati</taxon>
        <taxon>Actinomycetota</taxon>
        <taxon>Actinomycetes</taxon>
        <taxon>Streptosporangiales</taxon>
        <taxon>Streptosporangiaceae</taxon>
        <taxon>Nonomuraea</taxon>
    </lineage>
</organism>
<evidence type="ECO:0000256" key="11">
    <source>
        <dbReference type="ARBA" id="ARBA00023136"/>
    </source>
</evidence>
<protein>
    <submittedName>
        <fullName evidence="13">Cytochrome ubiquinol oxidase subunit I</fullName>
    </submittedName>
</protein>
<feature type="transmembrane region" description="Helical" evidence="12">
    <location>
        <begin position="312"/>
        <end position="332"/>
    </location>
</feature>
<feature type="transmembrane region" description="Helical" evidence="12">
    <location>
        <begin position="276"/>
        <end position="300"/>
    </location>
</feature>
<comment type="similarity">
    <text evidence="2">Belongs to the cytochrome ubiquinol oxidase subunit 1 family.</text>
</comment>
<sequence length="415" mass="45249">MDALTLARLEFGLTTSMHFLFVALTLGMAPLIAFLQTAWVVRKNPLFERLTKFWGQIYIVNYGLGIISGLLLEFQFSLNWSGLTHFAGELFGAPMAMETLYAFFIESTFLGLWIFGWGRMPKVLHLLTFYVVAIAAIGSAYLIVVANGFLQNPVGFVQEGEVLRVVDIAAVFSNPAALLAVGHILPASFMVAGFFMAGVSAWHFRRGTGEVPFFRFSMRLGLVVGYVATFFTIGFGDASVLWVVNNQPTKLGAGAEQVVAQMVAEHGPGDYMAPTWVPLALSLMLAVAYVYVIGALVPIVMLGKGRIERRRFLLGIGVWTIPVPFVTVILGWTVREIGRQPWIIYDVLPTSEAVSNVSAGSILASLVIFTTLYVALVIIGYVLIARIARRGPESLVLGSVLGESEEPTAQLAGER</sequence>
<keyword evidence="10" id="KW-0408">Iron</keyword>
<evidence type="ECO:0000256" key="6">
    <source>
        <dbReference type="ARBA" id="ARBA00022692"/>
    </source>
</evidence>
<dbReference type="PIRSF" id="PIRSF006446">
    <property type="entry name" value="Cyt_quinol_oxidase_1"/>
    <property type="match status" value="1"/>
</dbReference>
<keyword evidence="3" id="KW-0813">Transport</keyword>
<feature type="transmembrane region" description="Helical" evidence="12">
    <location>
        <begin position="92"/>
        <end position="115"/>
    </location>
</feature>
<dbReference type="PANTHER" id="PTHR30365:SF15">
    <property type="entry name" value="CYTOCHROME BD UBIQUINOL OXIDASE SUBUNIT 1"/>
    <property type="match status" value="1"/>
</dbReference>